<name>A0A1M5EGB4_9BACT</name>
<dbReference type="InterPro" id="IPR037401">
    <property type="entry name" value="SnoaL-like"/>
</dbReference>
<dbReference type="EMBL" id="FQUO01000012">
    <property type="protein sequence ID" value="SHF78210.1"/>
    <property type="molecule type" value="Genomic_DNA"/>
</dbReference>
<dbReference type="Proteomes" id="UP000184368">
    <property type="component" value="Unassembled WGS sequence"/>
</dbReference>
<protein>
    <recommendedName>
        <fullName evidence="1">SnoaL-like domain-containing protein</fullName>
    </recommendedName>
</protein>
<feature type="domain" description="SnoaL-like" evidence="1">
    <location>
        <begin position="9"/>
        <end position="105"/>
    </location>
</feature>
<dbReference type="STRING" id="1302690.BUE76_04075"/>
<dbReference type="InterPro" id="IPR032710">
    <property type="entry name" value="NTF2-like_dom_sf"/>
</dbReference>
<keyword evidence="3" id="KW-1185">Reference proteome</keyword>
<evidence type="ECO:0000259" key="1">
    <source>
        <dbReference type="Pfam" id="PF12680"/>
    </source>
</evidence>
<dbReference type="Pfam" id="PF12680">
    <property type="entry name" value="SnoaL_2"/>
    <property type="match status" value="1"/>
</dbReference>
<proteinExistence type="predicted"/>
<evidence type="ECO:0000313" key="3">
    <source>
        <dbReference type="Proteomes" id="UP000184368"/>
    </source>
</evidence>
<gene>
    <name evidence="2" type="ORF">SAMN05444008_11233</name>
</gene>
<dbReference type="Gene3D" id="3.10.450.50">
    <property type="match status" value="1"/>
</dbReference>
<sequence>MENNKAILEQANAAIVKGDYEGFLSHCTEDTEWVFVGERTLQGKEAVRQYMAEVYLEPPVFMVEKLVAGEDHVTAIGKINLKDDSGAAASYTYCDVWRFQAGKMAGLQAFVIKD</sequence>
<organism evidence="2 3">
    <name type="scientific">Cnuella takakiae</name>
    <dbReference type="NCBI Taxonomy" id="1302690"/>
    <lineage>
        <taxon>Bacteria</taxon>
        <taxon>Pseudomonadati</taxon>
        <taxon>Bacteroidota</taxon>
        <taxon>Chitinophagia</taxon>
        <taxon>Chitinophagales</taxon>
        <taxon>Chitinophagaceae</taxon>
        <taxon>Cnuella</taxon>
    </lineage>
</organism>
<evidence type="ECO:0000313" key="2">
    <source>
        <dbReference type="EMBL" id="SHF78210.1"/>
    </source>
</evidence>
<dbReference type="SUPFAM" id="SSF54427">
    <property type="entry name" value="NTF2-like"/>
    <property type="match status" value="1"/>
</dbReference>
<dbReference type="AlphaFoldDB" id="A0A1M5EGB4"/>
<accession>A0A1M5EGB4</accession>
<reference evidence="2 3" key="1">
    <citation type="submission" date="2016-11" db="EMBL/GenBank/DDBJ databases">
        <authorList>
            <person name="Jaros S."/>
            <person name="Januszkiewicz K."/>
            <person name="Wedrychowicz H."/>
        </authorList>
    </citation>
    <scope>NUCLEOTIDE SEQUENCE [LARGE SCALE GENOMIC DNA]</scope>
    <source>
        <strain evidence="2 3">DSM 26897</strain>
    </source>
</reference>
<dbReference type="RefSeq" id="WP_245798382.1">
    <property type="nucleotide sequence ID" value="NZ_FQUO01000012.1"/>
</dbReference>